<accession>A0A940RZT4</accession>
<feature type="transmembrane region" description="Helical" evidence="2">
    <location>
        <begin position="39"/>
        <end position="60"/>
    </location>
</feature>
<keyword evidence="2" id="KW-0812">Transmembrane</keyword>
<keyword evidence="2" id="KW-1133">Transmembrane helix</keyword>
<keyword evidence="2" id="KW-0472">Membrane</keyword>
<dbReference type="AlphaFoldDB" id="A0A940RZT4"/>
<evidence type="ECO:0000256" key="2">
    <source>
        <dbReference type="SAM" id="Phobius"/>
    </source>
</evidence>
<dbReference type="Proteomes" id="UP000670475">
    <property type="component" value="Unassembled WGS sequence"/>
</dbReference>
<comment type="caution">
    <text evidence="3">The sequence shown here is derived from an EMBL/GenBank/DDBJ whole genome shotgun (WGS) entry which is preliminary data.</text>
</comment>
<protein>
    <recommendedName>
        <fullName evidence="5">EamA/RhaT family transporter</fullName>
    </recommendedName>
</protein>
<name>A0A940RZT4_9ACTN</name>
<feature type="region of interest" description="Disordered" evidence="1">
    <location>
        <begin position="152"/>
        <end position="185"/>
    </location>
</feature>
<evidence type="ECO:0000256" key="1">
    <source>
        <dbReference type="SAM" id="MobiDB-lite"/>
    </source>
</evidence>
<organism evidence="3 4">
    <name type="scientific">Streptomyces montanisoli</name>
    <dbReference type="NCBI Taxonomy" id="2798581"/>
    <lineage>
        <taxon>Bacteria</taxon>
        <taxon>Bacillati</taxon>
        <taxon>Actinomycetota</taxon>
        <taxon>Actinomycetes</taxon>
        <taxon>Kitasatosporales</taxon>
        <taxon>Streptomycetaceae</taxon>
        <taxon>Streptomyces</taxon>
    </lineage>
</organism>
<feature type="compositionally biased region" description="Low complexity" evidence="1">
    <location>
        <begin position="175"/>
        <end position="185"/>
    </location>
</feature>
<dbReference type="EMBL" id="JAGIQL010000124">
    <property type="protein sequence ID" value="MBP0460583.1"/>
    <property type="molecule type" value="Genomic_DNA"/>
</dbReference>
<dbReference type="RefSeq" id="WP_209343212.1">
    <property type="nucleotide sequence ID" value="NZ_JAGIQL010000124.1"/>
</dbReference>
<gene>
    <name evidence="3" type="ORF">JFN87_24320</name>
</gene>
<feature type="transmembrane region" description="Helical" evidence="2">
    <location>
        <begin position="66"/>
        <end position="88"/>
    </location>
</feature>
<sequence>MRHAPARGTARGGGPEPEELRFFGTTWVRHDGGYAVRRVAVAAGSLVAAAASCVVLRFAYDGIALAGVGSFVGVLVVAMFAVCSLVAFRRTWAGFGERPADQAREDSLRSLKTIGFIGSLLAYFVRSLTEAPGEGLLRREYEAAVVAYEKRRGARSGNPGARAKKKRPGGKAGRTGKAAAPTENA</sequence>
<reference evidence="3" key="1">
    <citation type="submission" date="2021-03" db="EMBL/GenBank/DDBJ databases">
        <title>Whole genome sequence of Streptomyces bomunensis MMS17-BM035.</title>
        <authorList>
            <person name="Lee J.H."/>
        </authorList>
    </citation>
    <scope>NUCLEOTIDE SEQUENCE</scope>
    <source>
        <strain evidence="3">MMS17-BM035</strain>
    </source>
</reference>
<evidence type="ECO:0008006" key="5">
    <source>
        <dbReference type="Google" id="ProtNLM"/>
    </source>
</evidence>
<proteinExistence type="predicted"/>
<keyword evidence="4" id="KW-1185">Reference proteome</keyword>
<evidence type="ECO:0000313" key="4">
    <source>
        <dbReference type="Proteomes" id="UP000670475"/>
    </source>
</evidence>
<evidence type="ECO:0000313" key="3">
    <source>
        <dbReference type="EMBL" id="MBP0460583.1"/>
    </source>
</evidence>